<dbReference type="PANTHER" id="PTHR24320:SF236">
    <property type="entry name" value="SHORT-CHAIN DEHYDROGENASE-RELATED"/>
    <property type="match status" value="1"/>
</dbReference>
<dbReference type="Gene3D" id="3.40.50.720">
    <property type="entry name" value="NAD(P)-binding Rossmann-like Domain"/>
    <property type="match status" value="1"/>
</dbReference>
<proteinExistence type="inferred from homology"/>
<dbReference type="OrthoDB" id="191139at2759"/>
<keyword evidence="2" id="KW-0521">NADP</keyword>
<protein>
    <submittedName>
        <fullName evidence="5">NAD(P)-binding protein</fullName>
    </submittedName>
</protein>
<evidence type="ECO:0000313" key="6">
    <source>
        <dbReference type="Proteomes" id="UP000076842"/>
    </source>
</evidence>
<name>A0A165I2C0_9BASI</name>
<reference evidence="5 6" key="1">
    <citation type="journal article" date="2016" name="Mol. Biol. Evol.">
        <title>Comparative Genomics of Early-Diverging Mushroom-Forming Fungi Provides Insights into the Origins of Lignocellulose Decay Capabilities.</title>
        <authorList>
            <person name="Nagy L.G."/>
            <person name="Riley R."/>
            <person name="Tritt A."/>
            <person name="Adam C."/>
            <person name="Daum C."/>
            <person name="Floudas D."/>
            <person name="Sun H."/>
            <person name="Yadav J.S."/>
            <person name="Pangilinan J."/>
            <person name="Larsson K.H."/>
            <person name="Matsuura K."/>
            <person name="Barry K."/>
            <person name="Labutti K."/>
            <person name="Kuo R."/>
            <person name="Ohm R.A."/>
            <person name="Bhattacharya S.S."/>
            <person name="Shirouzu T."/>
            <person name="Yoshinaga Y."/>
            <person name="Martin F.M."/>
            <person name="Grigoriev I.V."/>
            <person name="Hibbett D.S."/>
        </authorList>
    </citation>
    <scope>NUCLEOTIDE SEQUENCE [LARGE SCALE GENOMIC DNA]</scope>
    <source>
        <strain evidence="5 6">HHB12733</strain>
    </source>
</reference>
<evidence type="ECO:0000256" key="1">
    <source>
        <dbReference type="ARBA" id="ARBA00006484"/>
    </source>
</evidence>
<dbReference type="PRINTS" id="PR00081">
    <property type="entry name" value="GDHRDH"/>
</dbReference>
<dbReference type="FunCoup" id="A0A165I2C0">
    <property type="interactions" value="160"/>
</dbReference>
<accession>A0A165I2C0</accession>
<dbReference type="PRINTS" id="PR00080">
    <property type="entry name" value="SDRFAMILY"/>
</dbReference>
<dbReference type="InterPro" id="IPR036291">
    <property type="entry name" value="NAD(P)-bd_dom_sf"/>
</dbReference>
<dbReference type="InParanoid" id="A0A165I2C0"/>
<dbReference type="AlphaFoldDB" id="A0A165I2C0"/>
<dbReference type="PANTHER" id="PTHR24320">
    <property type="entry name" value="RETINOL DEHYDROGENASE"/>
    <property type="match status" value="1"/>
</dbReference>
<dbReference type="SUPFAM" id="SSF51735">
    <property type="entry name" value="NAD(P)-binding Rossmann-fold domains"/>
    <property type="match status" value="1"/>
</dbReference>
<dbReference type="EMBL" id="KV423935">
    <property type="protein sequence ID" value="KZT60045.1"/>
    <property type="molecule type" value="Genomic_DNA"/>
</dbReference>
<organism evidence="5 6">
    <name type="scientific">Calocera cornea HHB12733</name>
    <dbReference type="NCBI Taxonomy" id="1353952"/>
    <lineage>
        <taxon>Eukaryota</taxon>
        <taxon>Fungi</taxon>
        <taxon>Dikarya</taxon>
        <taxon>Basidiomycota</taxon>
        <taxon>Agaricomycotina</taxon>
        <taxon>Dacrymycetes</taxon>
        <taxon>Dacrymycetales</taxon>
        <taxon>Dacrymycetaceae</taxon>
        <taxon>Calocera</taxon>
    </lineage>
</organism>
<keyword evidence="3" id="KW-0560">Oxidoreductase</keyword>
<dbReference type="Pfam" id="PF00106">
    <property type="entry name" value="adh_short"/>
    <property type="match status" value="1"/>
</dbReference>
<dbReference type="InterPro" id="IPR002347">
    <property type="entry name" value="SDR_fam"/>
</dbReference>
<gene>
    <name evidence="5" type="ORF">CALCODRAFT_430074</name>
</gene>
<dbReference type="STRING" id="1353952.A0A165I2C0"/>
<dbReference type="Proteomes" id="UP000076842">
    <property type="component" value="Unassembled WGS sequence"/>
</dbReference>
<evidence type="ECO:0000313" key="5">
    <source>
        <dbReference type="EMBL" id="KZT60045.1"/>
    </source>
</evidence>
<evidence type="ECO:0000256" key="3">
    <source>
        <dbReference type="ARBA" id="ARBA00023002"/>
    </source>
</evidence>
<evidence type="ECO:0000256" key="4">
    <source>
        <dbReference type="RuleBase" id="RU000363"/>
    </source>
</evidence>
<evidence type="ECO:0000256" key="2">
    <source>
        <dbReference type="ARBA" id="ARBA00022857"/>
    </source>
</evidence>
<comment type="similarity">
    <text evidence="1 4">Belongs to the short-chain dehydrogenases/reductases (SDR) family.</text>
</comment>
<dbReference type="GO" id="GO:0016491">
    <property type="term" value="F:oxidoreductase activity"/>
    <property type="evidence" value="ECO:0007669"/>
    <property type="project" value="UniProtKB-KW"/>
</dbReference>
<sequence>MFQSLWNIWYQIREIYPPTSKWGVEDIPDLTGKVALITGGYGGIGKLIAKYALQRNATVYIAGRSQKKAEEAIADLKQITKNDKIHFLQLDLGDLASVKQAAAEFRSSGERLDILFNNAGVMIPPIEQLTKQGYDLTWGTNVIGPSYFTMLLIPVLLQSAQSTPEGKVRVINVASNASWFAPKDGILWDTLKGTDPNRTKKLTPETAYAQSKWGNIAFSNELAKRYGPQGIVSIAVNPGSVRTEANRHASPGTKWFLEHIIQGAADPLGALTPLYAGTSPEALNMGGAYFWPWARVGIPRADTRDEKQWRRVWENVEEAAKLVA</sequence>
<keyword evidence="6" id="KW-1185">Reference proteome</keyword>